<name>A0A9W2UYZ7_PANPR</name>
<feature type="region of interest" description="Disordered" evidence="1">
    <location>
        <begin position="34"/>
        <end position="126"/>
    </location>
</feature>
<feature type="region of interest" description="Disordered" evidence="1">
    <location>
        <begin position="314"/>
        <end position="348"/>
    </location>
</feature>
<dbReference type="RefSeq" id="XP_053751353.1">
    <property type="nucleotide sequence ID" value="XM_053895378.1"/>
</dbReference>
<feature type="compositionally biased region" description="Low complexity" evidence="1">
    <location>
        <begin position="91"/>
        <end position="102"/>
    </location>
</feature>
<feature type="region of interest" description="Disordered" evidence="1">
    <location>
        <begin position="175"/>
        <end position="226"/>
    </location>
</feature>
<reference evidence="3" key="1">
    <citation type="submission" date="2025-08" db="UniProtKB">
        <authorList>
            <consortium name="RefSeq"/>
        </authorList>
    </citation>
    <scope>IDENTIFICATION</scope>
    <source>
        <tissue evidence="3">Whole blood</tissue>
    </source>
</reference>
<keyword evidence="2" id="KW-1185">Reference proteome</keyword>
<proteinExistence type="predicted"/>
<feature type="region of interest" description="Disordered" evidence="1">
    <location>
        <begin position="367"/>
        <end position="403"/>
    </location>
</feature>
<dbReference type="GeneID" id="109276182"/>
<organism evidence="2 3">
    <name type="scientific">Panthera pardus</name>
    <name type="common">Leopard</name>
    <name type="synonym">Felis pardus</name>
    <dbReference type="NCBI Taxonomy" id="9691"/>
    <lineage>
        <taxon>Eukaryota</taxon>
        <taxon>Metazoa</taxon>
        <taxon>Chordata</taxon>
        <taxon>Craniata</taxon>
        <taxon>Vertebrata</taxon>
        <taxon>Euteleostomi</taxon>
        <taxon>Mammalia</taxon>
        <taxon>Eutheria</taxon>
        <taxon>Laurasiatheria</taxon>
        <taxon>Carnivora</taxon>
        <taxon>Feliformia</taxon>
        <taxon>Felidae</taxon>
        <taxon>Pantherinae</taxon>
        <taxon>Panthera</taxon>
    </lineage>
</organism>
<dbReference type="AlphaFoldDB" id="A0A9W2UYZ7"/>
<evidence type="ECO:0000256" key="1">
    <source>
        <dbReference type="SAM" id="MobiDB-lite"/>
    </source>
</evidence>
<feature type="compositionally biased region" description="Low complexity" evidence="1">
    <location>
        <begin position="116"/>
        <end position="126"/>
    </location>
</feature>
<evidence type="ECO:0000313" key="2">
    <source>
        <dbReference type="Proteomes" id="UP001165780"/>
    </source>
</evidence>
<gene>
    <name evidence="3" type="primary">LOC109276182</name>
</gene>
<protein>
    <submittedName>
        <fullName evidence="3">Translation initiation factor IF-2-like</fullName>
    </submittedName>
</protein>
<sequence>MAPNTNFKGTRDNLPITESLLFPRIHYHQCPACECVSGEGESGRERRAGGRAGGGRAAAPAPGPGAPSATLSTSPLVAPAFPGHLPPPTPRSLSARAAAPTTRRQRRTGGRGQEDASGSAPRRATASSAFSSSCSAASSPPPPVAAAAWSFSSASCRRRRRRWCRRCRSTNYIRATRTPRPSENLGSFRRAPPLPPSACLPAPRGSGTPPSANLGPPRPSSSSEAWLASSLPGRSFRLPLLFLTRKSGRCRSSLGIVPLGDPLEAVPGGSGMRGEGAAFGRRTVGRERSHRGLNKGVCGCCACAQRRGGGRVPLSELFGRRPPPLRAPAGWSDSPPPPPTPRLGGGRTVTKELPRLATTAAALGEVGSVPLLPLARSREPEPGPGHLPQTGSRARGRPSVGRGCAELARRRAGIPLCP</sequence>
<evidence type="ECO:0000313" key="3">
    <source>
        <dbReference type="RefSeq" id="XP_053751353.1"/>
    </source>
</evidence>
<dbReference type="Proteomes" id="UP001165780">
    <property type="component" value="Unplaced"/>
</dbReference>
<accession>A0A9W2UYZ7</accession>